<evidence type="ECO:0000313" key="4">
    <source>
        <dbReference type="Proteomes" id="UP001153620"/>
    </source>
</evidence>
<protein>
    <submittedName>
        <fullName evidence="3">Uncharacterized protein</fullName>
    </submittedName>
</protein>
<keyword evidence="2" id="KW-0732">Signal</keyword>
<evidence type="ECO:0000256" key="1">
    <source>
        <dbReference type="SAM" id="Phobius"/>
    </source>
</evidence>
<dbReference type="InterPro" id="IPR032675">
    <property type="entry name" value="LRR_dom_sf"/>
</dbReference>
<dbReference type="Gene3D" id="3.80.10.10">
    <property type="entry name" value="Ribonuclease Inhibitor"/>
    <property type="match status" value="1"/>
</dbReference>
<accession>A0A9N9WIW0</accession>
<dbReference type="AlphaFoldDB" id="A0A9N9WIW0"/>
<keyword evidence="1" id="KW-0472">Membrane</keyword>
<keyword evidence="4" id="KW-1185">Reference proteome</keyword>
<name>A0A9N9WIW0_9DIPT</name>
<dbReference type="Proteomes" id="UP001153620">
    <property type="component" value="Chromosome 1"/>
</dbReference>
<organism evidence="3 4">
    <name type="scientific">Chironomus riparius</name>
    <dbReference type="NCBI Taxonomy" id="315576"/>
    <lineage>
        <taxon>Eukaryota</taxon>
        <taxon>Metazoa</taxon>
        <taxon>Ecdysozoa</taxon>
        <taxon>Arthropoda</taxon>
        <taxon>Hexapoda</taxon>
        <taxon>Insecta</taxon>
        <taxon>Pterygota</taxon>
        <taxon>Neoptera</taxon>
        <taxon>Endopterygota</taxon>
        <taxon>Diptera</taxon>
        <taxon>Nematocera</taxon>
        <taxon>Chironomoidea</taxon>
        <taxon>Chironomidae</taxon>
        <taxon>Chironominae</taxon>
        <taxon>Chironomus</taxon>
    </lineage>
</organism>
<proteinExistence type="predicted"/>
<feature type="signal peptide" evidence="2">
    <location>
        <begin position="1"/>
        <end position="18"/>
    </location>
</feature>
<gene>
    <name evidence="3" type="ORF">CHIRRI_LOCUS69</name>
</gene>
<evidence type="ECO:0000256" key="2">
    <source>
        <dbReference type="SAM" id="SignalP"/>
    </source>
</evidence>
<dbReference type="OrthoDB" id="1421090at2759"/>
<feature type="transmembrane region" description="Helical" evidence="1">
    <location>
        <begin position="345"/>
        <end position="367"/>
    </location>
</feature>
<dbReference type="Pfam" id="PF13855">
    <property type="entry name" value="LRR_8"/>
    <property type="match status" value="1"/>
</dbReference>
<keyword evidence="1" id="KW-1133">Transmembrane helix</keyword>
<sequence length="386" mass="44555">MWTIFGLIIFWCLHLVRLDDLSCYFMTHSDGYNCHMRGNFEQNTTITSINGVHNKLKNDSHVEVLFIERTSLTKYLPFGICAYFDNLMELECFGSQVFELTREVFNGCTKLDSMTIQNSKFTSLPTDVFNDLNILRTLEISSTKLSVLQSGLFDKTQNLLKLDLQKNQLAIINVIFPTSVIRIDLKNNLCIDSNFTRPANIIYQKCSNESISIVDPTTEDPSVRILIDKLNASIISNELEIKKLMNFTLKNNDNYNNGILMRLNKSQFSLENIQNSSLIEQQAVNDKVDSELRKINQDLVDAKSEFENKYSFSESGRNTKVDNIERDLNKLSMENERRFSWNETLIYMMIILVIVSILLFMITLITVRRANQNNINNFLLSSMDTD</sequence>
<keyword evidence="1" id="KW-0812">Transmembrane</keyword>
<dbReference type="EMBL" id="OU895877">
    <property type="protein sequence ID" value="CAG9797068.1"/>
    <property type="molecule type" value="Genomic_DNA"/>
</dbReference>
<dbReference type="InterPro" id="IPR001611">
    <property type="entry name" value="Leu-rich_rpt"/>
</dbReference>
<dbReference type="SUPFAM" id="SSF52058">
    <property type="entry name" value="L domain-like"/>
    <property type="match status" value="1"/>
</dbReference>
<reference evidence="3" key="2">
    <citation type="submission" date="2022-10" db="EMBL/GenBank/DDBJ databases">
        <authorList>
            <consortium name="ENA_rothamsted_submissions"/>
            <consortium name="culmorum"/>
            <person name="King R."/>
        </authorList>
    </citation>
    <scope>NUCLEOTIDE SEQUENCE</scope>
</reference>
<reference evidence="3" key="1">
    <citation type="submission" date="2022-01" db="EMBL/GenBank/DDBJ databases">
        <authorList>
            <person name="King R."/>
        </authorList>
    </citation>
    <scope>NUCLEOTIDE SEQUENCE</scope>
</reference>
<feature type="chain" id="PRO_5040109920" evidence="2">
    <location>
        <begin position="19"/>
        <end position="386"/>
    </location>
</feature>
<evidence type="ECO:0000313" key="3">
    <source>
        <dbReference type="EMBL" id="CAG9797068.1"/>
    </source>
</evidence>